<keyword evidence="3" id="KW-1185">Reference proteome</keyword>
<name>A0A9X2NM46_9PSEU</name>
<evidence type="ECO:0000256" key="1">
    <source>
        <dbReference type="SAM" id="Phobius"/>
    </source>
</evidence>
<proteinExistence type="predicted"/>
<protein>
    <recommendedName>
        <fullName evidence="4">Lipoprotein</fullName>
    </recommendedName>
</protein>
<accession>A0A9X2NM46</accession>
<organism evidence="2 3">
    <name type="scientific">Amycolatopsis iheyensis</name>
    <dbReference type="NCBI Taxonomy" id="2945988"/>
    <lineage>
        <taxon>Bacteria</taxon>
        <taxon>Bacillati</taxon>
        <taxon>Actinomycetota</taxon>
        <taxon>Actinomycetes</taxon>
        <taxon>Pseudonocardiales</taxon>
        <taxon>Pseudonocardiaceae</taxon>
        <taxon>Amycolatopsis</taxon>
    </lineage>
</organism>
<feature type="transmembrane region" description="Helical" evidence="1">
    <location>
        <begin position="88"/>
        <end position="109"/>
    </location>
</feature>
<dbReference type="RefSeq" id="WP_257927125.1">
    <property type="nucleotide sequence ID" value="NZ_JAMXQV010000048.1"/>
</dbReference>
<comment type="caution">
    <text evidence="2">The sequence shown here is derived from an EMBL/GenBank/DDBJ whole genome shotgun (WGS) entry which is preliminary data.</text>
</comment>
<evidence type="ECO:0000313" key="3">
    <source>
        <dbReference type="Proteomes" id="UP001144096"/>
    </source>
</evidence>
<feature type="transmembrane region" description="Helical" evidence="1">
    <location>
        <begin position="44"/>
        <end position="67"/>
    </location>
</feature>
<feature type="transmembrane region" description="Helical" evidence="1">
    <location>
        <begin position="135"/>
        <end position="155"/>
    </location>
</feature>
<gene>
    <name evidence="2" type="ORF">M8542_47930</name>
</gene>
<reference evidence="2" key="1">
    <citation type="submission" date="2022-06" db="EMBL/GenBank/DDBJ databases">
        <title>Amycolatopsis iheyaensis sp. nov., a new species of the genus Amycolatopsis isolated from soil in Iheya island, Japan.</title>
        <authorList>
            <person name="Ngamcharungchit C."/>
            <person name="Kanto H."/>
            <person name="Take A."/>
            <person name="Intra B."/>
            <person name="Matsumoto A."/>
            <person name="Panbangred W."/>
            <person name="Inahashi Y."/>
        </authorList>
    </citation>
    <scope>NUCLEOTIDE SEQUENCE</scope>
    <source>
        <strain evidence="2">OK19-0408</strain>
    </source>
</reference>
<keyword evidence="1" id="KW-1133">Transmembrane helix</keyword>
<dbReference type="AlphaFoldDB" id="A0A9X2NM46"/>
<dbReference type="Proteomes" id="UP001144096">
    <property type="component" value="Unassembled WGS sequence"/>
</dbReference>
<keyword evidence="1" id="KW-0472">Membrane</keyword>
<dbReference type="EMBL" id="JAMXQV010000048">
    <property type="protein sequence ID" value="MCR6490558.1"/>
    <property type="molecule type" value="Genomic_DNA"/>
</dbReference>
<sequence length="173" mass="19295">MRATLARVKRFYGGHPLHVLTLLACFALAGYAVAKTAVSPQWPAMLVWFLAAVVGHDLVLFPIYALADRSLTTVLHALRRSPRTRPPVPAVNHIRIPTLAAALLFLMFFPGIIRQGGDTYAAATGQDQEPFLERWLLLTAAFFAVSAGVYALRLWRHRRRTTGKRVRRHEGEG</sequence>
<keyword evidence="1" id="KW-0812">Transmembrane</keyword>
<evidence type="ECO:0000313" key="2">
    <source>
        <dbReference type="EMBL" id="MCR6490558.1"/>
    </source>
</evidence>
<evidence type="ECO:0008006" key="4">
    <source>
        <dbReference type="Google" id="ProtNLM"/>
    </source>
</evidence>
<dbReference type="PROSITE" id="PS51257">
    <property type="entry name" value="PROKAR_LIPOPROTEIN"/>
    <property type="match status" value="1"/>
</dbReference>